<dbReference type="Proteomes" id="UP000605259">
    <property type="component" value="Unassembled WGS sequence"/>
</dbReference>
<protein>
    <recommendedName>
        <fullName evidence="2">DUF3967 domain-containing protein</fullName>
    </recommendedName>
</protein>
<sequence>MQQAYWNYEVAEKLEIGRSTLRRWCFEMEKQGYVFLKGEQESRAFTEQDVIVLKMVKQHQSRGKRLEITIKEVLQEHAQAAQHIVSTPRSLEIDNQQEREQFKQNILNEIKQDLLATENRIMERLDQRDHQLMQVLREVQESKRLLAATQKKSFWQRLFGK</sequence>
<evidence type="ECO:0000259" key="2">
    <source>
        <dbReference type="Pfam" id="PF13152"/>
    </source>
</evidence>
<dbReference type="SUPFAM" id="SSF46955">
    <property type="entry name" value="Putative DNA-binding domain"/>
    <property type="match status" value="1"/>
</dbReference>
<organism evidence="3 4">
    <name type="scientific">Priestia taiwanensis</name>
    <dbReference type="NCBI Taxonomy" id="1347902"/>
    <lineage>
        <taxon>Bacteria</taxon>
        <taxon>Bacillati</taxon>
        <taxon>Bacillota</taxon>
        <taxon>Bacilli</taxon>
        <taxon>Bacillales</taxon>
        <taxon>Bacillaceae</taxon>
        <taxon>Priestia</taxon>
    </lineage>
</organism>
<dbReference type="RefSeq" id="WP_188390213.1">
    <property type="nucleotide sequence ID" value="NZ_BMFK01000013.1"/>
</dbReference>
<keyword evidence="1" id="KW-0175">Coiled coil</keyword>
<gene>
    <name evidence="3" type="ORF">GCM10007140_39250</name>
</gene>
<evidence type="ECO:0000256" key="1">
    <source>
        <dbReference type="SAM" id="Coils"/>
    </source>
</evidence>
<feature type="domain" description="DUF3967" evidence="2">
    <location>
        <begin position="124"/>
        <end position="156"/>
    </location>
</feature>
<keyword evidence="4" id="KW-1185">Reference proteome</keyword>
<dbReference type="Pfam" id="PF13152">
    <property type="entry name" value="DUF3967"/>
    <property type="match status" value="1"/>
</dbReference>
<evidence type="ECO:0000313" key="3">
    <source>
        <dbReference type="EMBL" id="GGE86015.1"/>
    </source>
</evidence>
<dbReference type="InterPro" id="IPR009061">
    <property type="entry name" value="DNA-bd_dom_put_sf"/>
</dbReference>
<dbReference type="Gene3D" id="1.10.1660.10">
    <property type="match status" value="1"/>
</dbReference>
<dbReference type="InterPro" id="IPR025052">
    <property type="entry name" value="DUF3967"/>
</dbReference>
<evidence type="ECO:0000313" key="4">
    <source>
        <dbReference type="Proteomes" id="UP000605259"/>
    </source>
</evidence>
<accession>A0A917AXB6</accession>
<feature type="coiled-coil region" evidence="1">
    <location>
        <begin position="56"/>
        <end position="152"/>
    </location>
</feature>
<dbReference type="AlphaFoldDB" id="A0A917AXB6"/>
<reference evidence="3" key="1">
    <citation type="journal article" date="2014" name="Int. J. Syst. Evol. Microbiol.">
        <title>Complete genome sequence of Corynebacterium casei LMG S-19264T (=DSM 44701T), isolated from a smear-ripened cheese.</title>
        <authorList>
            <consortium name="US DOE Joint Genome Institute (JGI-PGF)"/>
            <person name="Walter F."/>
            <person name="Albersmeier A."/>
            <person name="Kalinowski J."/>
            <person name="Ruckert C."/>
        </authorList>
    </citation>
    <scope>NUCLEOTIDE SEQUENCE</scope>
    <source>
        <strain evidence="3">CGMCC 1.12698</strain>
    </source>
</reference>
<name>A0A917AXB6_9BACI</name>
<dbReference type="EMBL" id="BMFK01000013">
    <property type="protein sequence ID" value="GGE86015.1"/>
    <property type="molecule type" value="Genomic_DNA"/>
</dbReference>
<comment type="caution">
    <text evidence="3">The sequence shown here is derived from an EMBL/GenBank/DDBJ whole genome shotgun (WGS) entry which is preliminary data.</text>
</comment>
<proteinExistence type="predicted"/>
<reference evidence="3" key="2">
    <citation type="submission" date="2020-09" db="EMBL/GenBank/DDBJ databases">
        <authorList>
            <person name="Sun Q."/>
            <person name="Zhou Y."/>
        </authorList>
    </citation>
    <scope>NUCLEOTIDE SEQUENCE</scope>
    <source>
        <strain evidence="3">CGMCC 1.12698</strain>
    </source>
</reference>